<feature type="region of interest" description="Disordered" evidence="2">
    <location>
        <begin position="943"/>
        <end position="971"/>
    </location>
</feature>
<keyword evidence="1" id="KW-0175">Coiled coil</keyword>
<feature type="region of interest" description="Disordered" evidence="2">
    <location>
        <begin position="991"/>
        <end position="1025"/>
    </location>
</feature>
<comment type="caution">
    <text evidence="4">The sequence shown here is derived from an EMBL/GenBank/DDBJ whole genome shotgun (WGS) entry which is preliminary data.</text>
</comment>
<dbReference type="InterPro" id="IPR053233">
    <property type="entry name" value="ABRA-related"/>
</dbReference>
<feature type="region of interest" description="Disordered" evidence="2">
    <location>
        <begin position="1038"/>
        <end position="1086"/>
    </location>
</feature>
<dbReference type="OrthoDB" id="6344460at2759"/>
<proteinExistence type="predicted"/>
<feature type="compositionally biased region" description="Low complexity" evidence="2">
    <location>
        <begin position="1254"/>
        <end position="1265"/>
    </location>
</feature>
<dbReference type="Pfam" id="PF00397">
    <property type="entry name" value="WW"/>
    <property type="match status" value="1"/>
</dbReference>
<feature type="compositionally biased region" description="Basic and acidic residues" evidence="2">
    <location>
        <begin position="273"/>
        <end position="298"/>
    </location>
</feature>
<dbReference type="InterPro" id="IPR001202">
    <property type="entry name" value="WW_dom"/>
</dbReference>
<feature type="compositionally biased region" description="Basic and acidic residues" evidence="2">
    <location>
        <begin position="319"/>
        <end position="331"/>
    </location>
</feature>
<dbReference type="Gene3D" id="3.30.1470.10">
    <property type="entry name" value="Photosystem I PsaD, reaction center subunit II"/>
    <property type="match status" value="1"/>
</dbReference>
<sequence length="1350" mass="153562">MNSSSVVACREIFDENSQPSAEEISDYACQLGIDPESETHLLPLARDGLMQALPPPWKAYFDEKLQSHYYYNEETKKTQWEHPLDHVYRELVKKARDASVLDDTCASVQELLTSEENTKNLERVETKVESDEDELITDSENHASDVKENALIQGIKRPMGRPPLGPLSRLDKKLGDLRISPLRRSVDSSISPKLTATRNPSERDVLSRPTFERPKTLFKQQSEIIDLKMHVLTSPEEENFSPLLSAKVDKGLPFTGKGNMFLRISRSNLPSPDTEKSSHLDSLTKSDPPKGILREKSSDYIQRKIESITGKTKQTASFDEDKKSVRFKLENLPDPTISPGSNSSSEQNDGQSSIISAPYSKNPLEIPPFSSLNKTEVPSFPAQIPNVPLNSIVLSPLAGRPPIPPRIDSPREYKNISEKDSIESEIRETRGTSPRRRLVKPPVADYIKPGLFQKNFQKISDLVRKIEIEPTNLEEPSSEKEVRPRSPLIPQTNKISINLMESIESETSIDSPDREFANIDLNDFDEAENQKDTKPKEDKSPRREDESEKSNSKTDSIRNIPLINIPKLDLKSKFAHSDSEDSKKSTDEPNTGGRSNSIDIPKDLPILKLSPTPSLGSDRPRLELNKPWSSPLSTFKPLNKAVTPLKSSDSLSKSLSPRLDGVMLSQGKSSTDNVVVVYQFETQDESPKIKSPIPDMGVREMVERNKADERRRLELNLQKELEMIRMEFSGKERRMRAELQTELREVEEKFLMEKSMRLSEQSERHKREMEEVLTTNEKNYQETLETRLKELENKFQNEVAAAQRQHESNLIKIREDYSVKLSAQKEQLEIENERALADVRDQLQLALYREKARILEENRATIDALREEHTARITDLRHDYRAEVERLRSQHSCHLEELRVRLSGERAAAVRQDDRVLHDKYRCLKEKYARLKHDVKMTLERRNKRREMSMTTGSETEKSNSHKATQSLERCKELNETSVSAIIETEPPRIRINNNPVKCDNETSYSENVKSDNNNDDWKSNRDSVAEPAMTSLTSALKQSRVRRTGVAFREPPRRSRERERDLGVATDCQDSSDATTADEKPKETVNGHMRRRFTRLKSASTSRLNYSPKRGEGWASPLESLRQQLRKLDDLEDQFPDLACQPAYSLRYPFPELGPVATADTPELEFVRHRALVEREGMRRARAALRRRKAALKESRASLSPHRAASEEREATELEVALHRARALLGEKEIRLQHIERALRRLADAHPPPLIQEATTSEGSSGSEAGHEVETGGAVLRSLRALHADVRDIWRALDARRPNTVSPETSSCNVPTTSHTRMTISAPEPTLQDNTDSVAEKAKGLRAWLQTTP</sequence>
<feature type="region of interest" description="Disordered" evidence="2">
    <location>
        <begin position="265"/>
        <end position="298"/>
    </location>
</feature>
<feature type="compositionally biased region" description="Basic and acidic residues" evidence="2">
    <location>
        <begin position="528"/>
        <end position="556"/>
    </location>
</feature>
<feature type="compositionally biased region" description="Basic and acidic residues" evidence="2">
    <location>
        <begin position="1016"/>
        <end position="1025"/>
    </location>
</feature>
<feature type="domain" description="WW" evidence="3">
    <location>
        <begin position="51"/>
        <end position="85"/>
    </location>
</feature>
<evidence type="ECO:0000256" key="2">
    <source>
        <dbReference type="SAM" id="MobiDB-lite"/>
    </source>
</evidence>
<feature type="compositionally biased region" description="Basic and acidic residues" evidence="2">
    <location>
        <begin position="568"/>
        <end position="587"/>
    </location>
</feature>
<keyword evidence="5" id="KW-1185">Reference proteome</keyword>
<evidence type="ECO:0000313" key="5">
    <source>
        <dbReference type="Proteomes" id="UP000663880"/>
    </source>
</evidence>
<dbReference type="Proteomes" id="UP000663880">
    <property type="component" value="Unassembled WGS sequence"/>
</dbReference>
<feature type="compositionally biased region" description="Polar residues" evidence="2">
    <location>
        <begin position="992"/>
        <end position="1008"/>
    </location>
</feature>
<evidence type="ECO:0000256" key="1">
    <source>
        <dbReference type="SAM" id="Coils"/>
    </source>
</evidence>
<dbReference type="PANTHER" id="PTHR21715">
    <property type="entry name" value="RH04127P"/>
    <property type="match status" value="1"/>
</dbReference>
<accession>A0A821QUX9</accession>
<feature type="region of interest" description="Disordered" evidence="2">
    <location>
        <begin position="521"/>
        <end position="636"/>
    </location>
</feature>
<dbReference type="SUPFAM" id="SSF51045">
    <property type="entry name" value="WW domain"/>
    <property type="match status" value="1"/>
</dbReference>
<dbReference type="PANTHER" id="PTHR21715:SF0">
    <property type="entry name" value="RH04127P"/>
    <property type="match status" value="1"/>
</dbReference>
<feature type="coiled-coil region" evidence="1">
    <location>
        <begin position="781"/>
        <end position="868"/>
    </location>
</feature>
<evidence type="ECO:0000313" key="4">
    <source>
        <dbReference type="EMBL" id="CAF4831156.1"/>
    </source>
</evidence>
<dbReference type="InterPro" id="IPR036020">
    <property type="entry name" value="WW_dom_sf"/>
</dbReference>
<reference evidence="4" key="1">
    <citation type="submission" date="2021-02" db="EMBL/GenBank/DDBJ databases">
        <authorList>
            <person name="Steward A R."/>
        </authorList>
    </citation>
    <scope>NUCLEOTIDE SEQUENCE</scope>
</reference>
<dbReference type="CDD" id="cd00201">
    <property type="entry name" value="WW"/>
    <property type="match status" value="1"/>
</dbReference>
<feature type="region of interest" description="Disordered" evidence="2">
    <location>
        <begin position="310"/>
        <end position="360"/>
    </location>
</feature>
<protein>
    <recommendedName>
        <fullName evidence="3">WW domain-containing protein</fullName>
    </recommendedName>
</protein>
<dbReference type="PROSITE" id="PS01159">
    <property type="entry name" value="WW_DOMAIN_1"/>
    <property type="match status" value="1"/>
</dbReference>
<evidence type="ECO:0000259" key="3">
    <source>
        <dbReference type="PROSITE" id="PS50020"/>
    </source>
</evidence>
<feature type="region of interest" description="Disordered" evidence="2">
    <location>
        <begin position="1245"/>
        <end position="1271"/>
    </location>
</feature>
<dbReference type="PROSITE" id="PS50020">
    <property type="entry name" value="WW_DOMAIN_2"/>
    <property type="match status" value="1"/>
</dbReference>
<name>A0A821QUX9_9NEOP</name>
<dbReference type="SMART" id="SM00456">
    <property type="entry name" value="WW"/>
    <property type="match status" value="1"/>
</dbReference>
<feature type="compositionally biased region" description="Basic and acidic residues" evidence="2">
    <location>
        <begin position="1051"/>
        <end position="1063"/>
    </location>
</feature>
<organism evidence="4 5">
    <name type="scientific">Pieris macdunnoughi</name>
    <dbReference type="NCBI Taxonomy" id="345717"/>
    <lineage>
        <taxon>Eukaryota</taxon>
        <taxon>Metazoa</taxon>
        <taxon>Ecdysozoa</taxon>
        <taxon>Arthropoda</taxon>
        <taxon>Hexapoda</taxon>
        <taxon>Insecta</taxon>
        <taxon>Pterygota</taxon>
        <taxon>Neoptera</taxon>
        <taxon>Endopterygota</taxon>
        <taxon>Lepidoptera</taxon>
        <taxon>Glossata</taxon>
        <taxon>Ditrysia</taxon>
        <taxon>Papilionoidea</taxon>
        <taxon>Pieridae</taxon>
        <taxon>Pierinae</taxon>
        <taxon>Pieris</taxon>
    </lineage>
</organism>
<feature type="compositionally biased region" description="Polar residues" evidence="2">
    <location>
        <begin position="338"/>
        <end position="355"/>
    </location>
</feature>
<gene>
    <name evidence="4" type="ORF">PMACD_LOCUS5326</name>
</gene>
<dbReference type="EMBL" id="CAJOBZ010000010">
    <property type="protein sequence ID" value="CAF4831156.1"/>
    <property type="molecule type" value="Genomic_DNA"/>
</dbReference>